<dbReference type="Proteomes" id="UP000182598">
    <property type="component" value="Unassembled WGS sequence"/>
</dbReference>
<organism evidence="1 2">
    <name type="scientific">Pseudidiomarina woesei</name>
    <dbReference type="NCBI Taxonomy" id="1381080"/>
    <lineage>
        <taxon>Bacteria</taxon>
        <taxon>Pseudomonadati</taxon>
        <taxon>Pseudomonadota</taxon>
        <taxon>Gammaproteobacteria</taxon>
        <taxon>Alteromonadales</taxon>
        <taxon>Idiomarinaceae</taxon>
        <taxon>Pseudidiomarina</taxon>
    </lineage>
</organism>
<dbReference type="EMBL" id="CYHB01000003">
    <property type="protein sequence ID" value="CUA86070.1"/>
    <property type="molecule type" value="Genomic_DNA"/>
</dbReference>
<gene>
    <name evidence="1" type="ORF">Ga0061064_1402</name>
</gene>
<evidence type="ECO:0000313" key="2">
    <source>
        <dbReference type="Proteomes" id="UP000182598"/>
    </source>
</evidence>
<evidence type="ECO:0000313" key="1">
    <source>
        <dbReference type="EMBL" id="CUA86070.1"/>
    </source>
</evidence>
<reference evidence="2" key="1">
    <citation type="submission" date="2015-08" db="EMBL/GenBank/DDBJ databases">
        <authorList>
            <person name="Varghese N."/>
        </authorList>
    </citation>
    <scope>NUCLEOTIDE SEQUENCE [LARGE SCALE GENOMIC DNA]</scope>
    <source>
        <strain evidence="2">DSM 27808</strain>
    </source>
</reference>
<accession>A0A0K6H5T8</accession>
<name>A0A0K6H5T8_9GAMM</name>
<keyword evidence="2" id="KW-1185">Reference proteome</keyword>
<proteinExistence type="predicted"/>
<protein>
    <submittedName>
        <fullName evidence="1">Uncharacterized protein</fullName>
    </submittedName>
</protein>
<sequence length="102" mass="11539">MNKEVQLIDSFTSSVLQTFYEVGEYSDLPFPPTALQNVFDILDDLNDPYFSYRDFSGVWTVHHYEGIEQAVVTVNGVEPCGAITFTYQGNHVFNVDCFVEGV</sequence>
<dbReference type="AlphaFoldDB" id="A0A0K6H5T8"/>